<keyword evidence="2" id="KW-1133">Transmembrane helix</keyword>
<accession>A0AAD5R8C6</accession>
<proteinExistence type="predicted"/>
<dbReference type="PANTHER" id="PTHR14932">
    <property type="entry name" value="RAS GTPASE-RELATED"/>
    <property type="match status" value="1"/>
</dbReference>
<evidence type="ECO:0000313" key="4">
    <source>
        <dbReference type="Proteomes" id="UP001196413"/>
    </source>
</evidence>
<feature type="region of interest" description="Disordered" evidence="1">
    <location>
        <begin position="355"/>
        <end position="388"/>
    </location>
</feature>
<name>A0AAD5R8C6_PARTN</name>
<dbReference type="InterPro" id="IPR040385">
    <property type="entry name" value="RABL6"/>
</dbReference>
<feature type="compositionally biased region" description="Basic residues" evidence="1">
    <location>
        <begin position="369"/>
        <end position="386"/>
    </location>
</feature>
<feature type="region of interest" description="Disordered" evidence="1">
    <location>
        <begin position="111"/>
        <end position="194"/>
    </location>
</feature>
<feature type="compositionally biased region" description="Low complexity" evidence="1">
    <location>
        <begin position="141"/>
        <end position="169"/>
    </location>
</feature>
<evidence type="ECO:0000256" key="2">
    <source>
        <dbReference type="SAM" id="Phobius"/>
    </source>
</evidence>
<keyword evidence="4" id="KW-1185">Reference proteome</keyword>
<dbReference type="EMBL" id="JAHQIW010007006">
    <property type="protein sequence ID" value="KAJ1371592.1"/>
    <property type="molecule type" value="Genomic_DNA"/>
</dbReference>
<evidence type="ECO:0000313" key="3">
    <source>
        <dbReference type="EMBL" id="KAJ1371592.1"/>
    </source>
</evidence>
<dbReference type="PANTHER" id="PTHR14932:SF1">
    <property type="entry name" value="RAB-LIKE PROTEIN 6"/>
    <property type="match status" value="1"/>
</dbReference>
<gene>
    <name evidence="3" type="ORF">KIN20_033571</name>
</gene>
<protein>
    <submittedName>
        <fullName evidence="3">Uncharacterized protein</fullName>
    </submittedName>
</protein>
<keyword evidence="2" id="KW-0472">Membrane</keyword>
<dbReference type="Proteomes" id="UP001196413">
    <property type="component" value="Unassembled WGS sequence"/>
</dbReference>
<keyword evidence="2" id="KW-0812">Transmembrane</keyword>
<evidence type="ECO:0000256" key="1">
    <source>
        <dbReference type="SAM" id="MobiDB-lite"/>
    </source>
</evidence>
<feature type="transmembrane region" description="Helical" evidence="2">
    <location>
        <begin position="43"/>
        <end position="59"/>
    </location>
</feature>
<comment type="caution">
    <text evidence="3">The sequence shown here is derived from an EMBL/GenBank/DDBJ whole genome shotgun (WGS) entry which is preliminary data.</text>
</comment>
<organism evidence="3 4">
    <name type="scientific">Parelaphostrongylus tenuis</name>
    <name type="common">Meningeal worm</name>
    <dbReference type="NCBI Taxonomy" id="148309"/>
    <lineage>
        <taxon>Eukaryota</taxon>
        <taxon>Metazoa</taxon>
        <taxon>Ecdysozoa</taxon>
        <taxon>Nematoda</taxon>
        <taxon>Chromadorea</taxon>
        <taxon>Rhabditida</taxon>
        <taxon>Rhabditina</taxon>
        <taxon>Rhabditomorpha</taxon>
        <taxon>Strongyloidea</taxon>
        <taxon>Metastrongylidae</taxon>
        <taxon>Parelaphostrongylus</taxon>
    </lineage>
</organism>
<feature type="compositionally biased region" description="Polar residues" evidence="1">
    <location>
        <begin position="355"/>
        <end position="365"/>
    </location>
</feature>
<reference evidence="3" key="1">
    <citation type="submission" date="2021-06" db="EMBL/GenBank/DDBJ databases">
        <title>Parelaphostrongylus tenuis whole genome reference sequence.</title>
        <authorList>
            <person name="Garwood T.J."/>
            <person name="Larsen P.A."/>
            <person name="Fountain-Jones N.M."/>
            <person name="Garbe J.R."/>
            <person name="Macchietto M.G."/>
            <person name="Kania S.A."/>
            <person name="Gerhold R.W."/>
            <person name="Richards J.E."/>
            <person name="Wolf T.M."/>
        </authorList>
    </citation>
    <scope>NUCLEOTIDE SEQUENCE</scope>
    <source>
        <strain evidence="3">MNPRO001-30</strain>
        <tissue evidence="3">Meninges</tissue>
    </source>
</reference>
<sequence length="426" mass="47193">MGHHREITDDQISGFVDDFNISHPSADGTPRVRWTSSSMRNAFGLRFVYLFFNMPFLYLQRETLQRQLETNTEEIRCSDVELDCYHETPDADYETFMDAITQRRRRAAEVTGASALCSSPGPTNQQPIGGGRPIPGTESLSHTPSPSTSHVQDSSSFSGSSSFEPTLSSIKTSATHREPSNTLPITPAYNGSDDECTNRMVRIVDEDFETDDELKEKMSRLATITDTNALSYYQDLPLNTTYRYEAKLENYSRDSQYDSCSTKKESDEPITFNISAKSEIARELLDRDVSSVIATSACTSTSEFNAWLGDDDNSSSPDQKKSVLPDRQSSEEEIGMKPLPSLFSSYSADVTSTLSRAASTPSSLNGEKTKKKKRSGGKSVGKKKARNVIVSDQVDGRYGNSEANSKKMNVLEEFLEGTELAGYDPL</sequence>
<dbReference type="AlphaFoldDB" id="A0AAD5R8C6"/>
<dbReference type="GO" id="GO:0005829">
    <property type="term" value="C:cytosol"/>
    <property type="evidence" value="ECO:0007669"/>
    <property type="project" value="TreeGrafter"/>
</dbReference>
<feature type="region of interest" description="Disordered" evidence="1">
    <location>
        <begin position="306"/>
        <end position="338"/>
    </location>
</feature>
<dbReference type="GO" id="GO:0005634">
    <property type="term" value="C:nucleus"/>
    <property type="evidence" value="ECO:0007669"/>
    <property type="project" value="TreeGrafter"/>
</dbReference>
<feature type="compositionally biased region" description="Polar residues" evidence="1">
    <location>
        <begin position="116"/>
        <end position="126"/>
    </location>
</feature>
<dbReference type="GO" id="GO:0005525">
    <property type="term" value="F:GTP binding"/>
    <property type="evidence" value="ECO:0007669"/>
    <property type="project" value="InterPro"/>
</dbReference>
<feature type="compositionally biased region" description="Basic and acidic residues" evidence="1">
    <location>
        <begin position="318"/>
        <end position="330"/>
    </location>
</feature>